<evidence type="ECO:0000313" key="2">
    <source>
        <dbReference type="Proteomes" id="UP000268623"/>
    </source>
</evidence>
<name>A0A3M9XJ41_9HYPH</name>
<evidence type="ECO:0008006" key="3">
    <source>
        <dbReference type="Google" id="ProtNLM"/>
    </source>
</evidence>
<proteinExistence type="predicted"/>
<dbReference type="EMBL" id="QWDD01000004">
    <property type="protein sequence ID" value="RNJ47924.1"/>
    <property type="molecule type" value="Genomic_DNA"/>
</dbReference>
<reference evidence="1 2" key="1">
    <citation type="submission" date="2018-08" db="EMBL/GenBank/DDBJ databases">
        <title>Genome sequence of Methylocystis hirsuta CSC1, a methanotroph able to accumulate PHAs.</title>
        <authorList>
            <person name="Bordel S."/>
            <person name="Rodriguez E."/>
            <person name="Gancedo J."/>
            <person name="Munoz R."/>
        </authorList>
    </citation>
    <scope>NUCLEOTIDE SEQUENCE [LARGE SCALE GENOMIC DNA]</scope>
    <source>
        <strain evidence="1 2">CSC1</strain>
    </source>
</reference>
<comment type="caution">
    <text evidence="1">The sequence shown here is derived from an EMBL/GenBank/DDBJ whole genome shotgun (WGS) entry which is preliminary data.</text>
</comment>
<dbReference type="AlphaFoldDB" id="A0A3M9XJ41"/>
<organism evidence="1 2">
    <name type="scientific">Methylocystis hirsuta</name>
    <dbReference type="NCBI Taxonomy" id="369798"/>
    <lineage>
        <taxon>Bacteria</taxon>
        <taxon>Pseudomonadati</taxon>
        <taxon>Pseudomonadota</taxon>
        <taxon>Alphaproteobacteria</taxon>
        <taxon>Hyphomicrobiales</taxon>
        <taxon>Methylocystaceae</taxon>
        <taxon>Methylocystis</taxon>
    </lineage>
</organism>
<evidence type="ECO:0000313" key="1">
    <source>
        <dbReference type="EMBL" id="RNJ47924.1"/>
    </source>
</evidence>
<dbReference type="Proteomes" id="UP000268623">
    <property type="component" value="Unassembled WGS sequence"/>
</dbReference>
<accession>A0A3M9XJ41</accession>
<protein>
    <recommendedName>
        <fullName evidence="3">ROK family protein</fullName>
    </recommendedName>
</protein>
<keyword evidence="2" id="KW-1185">Reference proteome</keyword>
<sequence>MYIVADISGTRTRVAGSRDLDAFGAPAIFDTPQAYESALKRLIGAVDSVKEGEPIEHAAIRPEA</sequence>
<gene>
    <name evidence="1" type="ORF">D1O30_20970</name>
</gene>